<reference evidence="2 3" key="1">
    <citation type="submission" date="2024-08" db="EMBL/GenBank/DDBJ databases">
        <title>Gnathostoma spinigerum genome.</title>
        <authorList>
            <person name="Gonzalez-Bertolin B."/>
            <person name="Monzon S."/>
            <person name="Zaballos A."/>
            <person name="Jimenez P."/>
            <person name="Dekumyoy P."/>
            <person name="Varona S."/>
            <person name="Cuesta I."/>
            <person name="Sumanam S."/>
            <person name="Adisakwattana P."/>
            <person name="Gasser R.B."/>
            <person name="Hernandez-Gonzalez A."/>
            <person name="Young N.D."/>
            <person name="Perteguer M.J."/>
        </authorList>
    </citation>
    <scope>NUCLEOTIDE SEQUENCE [LARGE SCALE GENOMIC DNA]</scope>
    <source>
        <strain evidence="2">AL3</strain>
        <tissue evidence="2">Liver</tissue>
    </source>
</reference>
<comment type="caution">
    <text evidence="2">The sequence shown here is derived from an EMBL/GenBank/DDBJ whole genome shotgun (WGS) entry which is preliminary data.</text>
</comment>
<dbReference type="Proteomes" id="UP001608902">
    <property type="component" value="Unassembled WGS sequence"/>
</dbReference>
<keyword evidence="1" id="KW-0472">Membrane</keyword>
<dbReference type="EMBL" id="JBGFUD010004692">
    <property type="protein sequence ID" value="MFH4979832.1"/>
    <property type="molecule type" value="Genomic_DNA"/>
</dbReference>
<name>A0ABD6ET22_9BILA</name>
<gene>
    <name evidence="2" type="ORF">AB6A40_006541</name>
</gene>
<organism evidence="2 3">
    <name type="scientific">Gnathostoma spinigerum</name>
    <dbReference type="NCBI Taxonomy" id="75299"/>
    <lineage>
        <taxon>Eukaryota</taxon>
        <taxon>Metazoa</taxon>
        <taxon>Ecdysozoa</taxon>
        <taxon>Nematoda</taxon>
        <taxon>Chromadorea</taxon>
        <taxon>Rhabditida</taxon>
        <taxon>Spirurina</taxon>
        <taxon>Gnathostomatomorpha</taxon>
        <taxon>Gnathostomatoidea</taxon>
        <taxon>Gnathostomatidae</taxon>
        <taxon>Gnathostoma</taxon>
    </lineage>
</organism>
<keyword evidence="3" id="KW-1185">Reference proteome</keyword>
<keyword evidence="1" id="KW-0812">Transmembrane</keyword>
<dbReference type="PANTHER" id="PTHR10796:SF191">
    <property type="entry name" value="SSD DOMAIN-CONTAINING PROTEIN"/>
    <property type="match status" value="1"/>
</dbReference>
<protein>
    <submittedName>
        <fullName evidence="2">Uncharacterized protein</fullName>
    </submittedName>
</protein>
<keyword evidence="1" id="KW-1133">Transmembrane helix</keyword>
<feature type="transmembrane region" description="Helical" evidence="1">
    <location>
        <begin position="25"/>
        <end position="45"/>
    </location>
</feature>
<evidence type="ECO:0000313" key="2">
    <source>
        <dbReference type="EMBL" id="MFH4979832.1"/>
    </source>
</evidence>
<sequence length="272" mass="32044">MGSTLDSLIHQSFFRWGRFVYRHRMIMALSPIVLTLFLSAGFIYLEQQTTKDPEYFFSPFNAPWRRERAILAEHWPLNERSFWPGKSYDYEGYIDIIAAGKMNEEKGRPNMLSLRYLDELERINQYIIHNLTVPVEYKEKLYQIGFTDLCMSYDRKCYLNDHITMLMPKNRWGDFKGDVAEFANDIIFTEVKITYPIGWRGTEPIYFGAFIGGPHLVDEDGHFDYARAIRLTFNTREENVGNVSHIWRREVARYLSDKENPPSGIVGAFDRM</sequence>
<evidence type="ECO:0000313" key="3">
    <source>
        <dbReference type="Proteomes" id="UP001608902"/>
    </source>
</evidence>
<proteinExistence type="predicted"/>
<evidence type="ECO:0000256" key="1">
    <source>
        <dbReference type="SAM" id="Phobius"/>
    </source>
</evidence>
<accession>A0ABD6ET22</accession>
<dbReference type="AlphaFoldDB" id="A0ABD6ET22"/>
<dbReference type="InterPro" id="IPR051697">
    <property type="entry name" value="Patched_domain-protein"/>
</dbReference>
<dbReference type="PANTHER" id="PTHR10796">
    <property type="entry name" value="PATCHED-RELATED"/>
    <property type="match status" value="1"/>
</dbReference>